<feature type="domain" description="IRS-type PTB" evidence="4">
    <location>
        <begin position="11"/>
        <end position="115"/>
    </location>
</feature>
<dbReference type="PANTHER" id="PTHR10614">
    <property type="entry name" value="INSULIN RECEPTOR SUBSTRATE"/>
    <property type="match status" value="1"/>
</dbReference>
<name>A0A850W2J0_FREMA</name>
<feature type="region of interest" description="Disordered" evidence="3">
    <location>
        <begin position="119"/>
        <end position="247"/>
    </location>
</feature>
<feature type="non-terminal residue" evidence="5">
    <location>
        <position position="1"/>
    </location>
</feature>
<reference evidence="5" key="1">
    <citation type="submission" date="2019-09" db="EMBL/GenBank/DDBJ databases">
        <title>Bird 10,000 Genomes (B10K) Project - Family phase.</title>
        <authorList>
            <person name="Zhang G."/>
        </authorList>
    </citation>
    <scope>NUCLEOTIDE SEQUENCE</scope>
    <source>
        <strain evidence="5">B10K-DU-002-48</strain>
        <tissue evidence="5">Muscle</tissue>
    </source>
</reference>
<feature type="region of interest" description="Disordered" evidence="3">
    <location>
        <begin position="560"/>
        <end position="626"/>
    </location>
</feature>
<evidence type="ECO:0000256" key="1">
    <source>
        <dbReference type="ARBA" id="ARBA00022553"/>
    </source>
</evidence>
<dbReference type="InterPro" id="IPR002404">
    <property type="entry name" value="IRS_PTB"/>
</dbReference>
<dbReference type="FunFam" id="2.30.29.30:FF:000029">
    <property type="entry name" value="Insulin receptor substrate 1"/>
    <property type="match status" value="1"/>
</dbReference>
<evidence type="ECO:0000259" key="4">
    <source>
        <dbReference type="PROSITE" id="PS51064"/>
    </source>
</evidence>
<dbReference type="GO" id="GO:0005829">
    <property type="term" value="C:cytosol"/>
    <property type="evidence" value="ECO:0007669"/>
    <property type="project" value="TreeGrafter"/>
</dbReference>
<feature type="compositionally biased region" description="Low complexity" evidence="3">
    <location>
        <begin position="605"/>
        <end position="618"/>
    </location>
</feature>
<feature type="compositionally biased region" description="Basic and acidic residues" evidence="3">
    <location>
        <begin position="349"/>
        <end position="358"/>
    </location>
</feature>
<dbReference type="EMBL" id="WAAD01025813">
    <property type="protein sequence ID" value="NWH50521.1"/>
    <property type="molecule type" value="Genomic_DNA"/>
</dbReference>
<feature type="region of interest" description="Disordered" evidence="3">
    <location>
        <begin position="317"/>
        <end position="381"/>
    </location>
</feature>
<dbReference type="SMART" id="SM00310">
    <property type="entry name" value="PTBI"/>
    <property type="match status" value="1"/>
</dbReference>
<keyword evidence="1" id="KW-0597">Phosphoprotein</keyword>
<feature type="non-terminal residue" evidence="5">
    <location>
        <position position="877"/>
    </location>
</feature>
<gene>
    <name evidence="5" type="primary">Irs2a</name>
    <name evidence="5" type="ORF">FREMAG_R02678</name>
</gene>
<keyword evidence="6" id="KW-1185">Reference proteome</keyword>
<feature type="region of interest" description="Disordered" evidence="3">
    <location>
        <begin position="736"/>
        <end position="784"/>
    </location>
</feature>
<evidence type="ECO:0000256" key="3">
    <source>
        <dbReference type="SAM" id="MobiDB-lite"/>
    </source>
</evidence>
<dbReference type="InterPro" id="IPR011993">
    <property type="entry name" value="PH-like_dom_sf"/>
</dbReference>
<evidence type="ECO:0000313" key="6">
    <source>
        <dbReference type="Proteomes" id="UP000632118"/>
    </source>
</evidence>
<keyword evidence="2" id="KW-0807">Transducer</keyword>
<comment type="caution">
    <text evidence="5">The sequence shown here is derived from an EMBL/GenBank/DDBJ whole genome shotgun (WGS) entry which is preliminary data.</text>
</comment>
<dbReference type="PANTHER" id="PTHR10614:SF2">
    <property type="entry name" value="INSULIN RECEPTOR SUBSTRATE 4"/>
    <property type="match status" value="1"/>
</dbReference>
<proteinExistence type="predicted"/>
<dbReference type="Pfam" id="PF02174">
    <property type="entry name" value="IRS"/>
    <property type="match status" value="1"/>
</dbReference>
<dbReference type="GO" id="GO:0043548">
    <property type="term" value="F:phosphatidylinositol 3-kinase binding"/>
    <property type="evidence" value="ECO:0007669"/>
    <property type="project" value="TreeGrafter"/>
</dbReference>
<dbReference type="GO" id="GO:0005886">
    <property type="term" value="C:plasma membrane"/>
    <property type="evidence" value="ECO:0007669"/>
    <property type="project" value="TreeGrafter"/>
</dbReference>
<evidence type="ECO:0000313" key="5">
    <source>
        <dbReference type="EMBL" id="NWH50521.1"/>
    </source>
</evidence>
<dbReference type="Proteomes" id="UP000632118">
    <property type="component" value="Unassembled WGS sequence"/>
</dbReference>
<dbReference type="SUPFAM" id="SSF50729">
    <property type="entry name" value="PH domain-like"/>
    <property type="match status" value="1"/>
</dbReference>
<feature type="compositionally biased region" description="Low complexity" evidence="3">
    <location>
        <begin position="317"/>
        <end position="331"/>
    </location>
</feature>
<dbReference type="CDD" id="cd01204">
    <property type="entry name" value="PTB_IRS"/>
    <property type="match status" value="1"/>
</dbReference>
<dbReference type="PROSITE" id="PS51064">
    <property type="entry name" value="IRS_PTB"/>
    <property type="match status" value="1"/>
</dbReference>
<sequence>YGATLRPGTVFKEVWQVNVKPKGLGQTKNLTGVYRLCLSSKAIHLVKLNSEVPSVHLQLMNIRRCGHSENFFFIEVGRSASIGPGELWMQVEDSVVAQNMHETFLETMKALKAFAEFRPRSKSQSSGGGSGTNPISFITTRRHLGNLPPSQTGLQRRSRTESVAGGTPPTTKSSNSYRFRTSSEGEGTMTRPFRSASLPVSHFPSTTSPISVSSSSGHGSASDMLTRPSSSSVCGSPSDGGFISSDEYGSSPGDFRYFRVRSNTPDSLGNTPPIREENCLSEYMSMSKQQADDSSRDDYMEAEKCFRKRTYSLTKPTSVAVQQKTTQTTASLDEDSAGNHGRLLYSETPKFKDNHESEYSDANLDSVCNQSRSKARDDGYMPMMPGVASSLSSNSDYLPMTPKSMSVPKQINNSWSPSQVDSRGYMMMFPKASSSPVRSPLTGLISKGSNEKIINNEYMDMSPGNSAPKHPSDSNYIHTASVSKGFSSYFSLPRSFKALSGQNGDHSEYVPMSSPGKLLYGGPESVKGVNSEALANGIAKSPVVKGSDEGLVQNRATRPTRLPLGTRGSNTIPRMYDRTVPPEPASPGEYINIDFNEKASNTPYSLSAEGSPSSLGSSSDHRQSPLSDYMSVDLDVQSPKVAKELSNSLTDISIYASSSIPRNQPNPDYARLSFGTACVSATSNRTDDYTEMTFNMAATPPRPFAAESDDGVKIDSPSSIVNRLCIVDRYAGSSSFSVPSSEPPMGPKVIRADPQGRRRHSSETFSSAGTVTTSSSFFTDSSKRHSSASFDNVWLKPDENISDGQESKMSRDTSTGFQNGLNYIALNLRDDPISCEASTTAPTCHLQNGTSGLDSGAYVSIDFSRSDGLKCNAARKG</sequence>
<dbReference type="PRINTS" id="PR00628">
    <property type="entry name" value="INSULINRSI"/>
</dbReference>
<dbReference type="AlphaFoldDB" id="A0A850W2J0"/>
<organism evidence="5 6">
    <name type="scientific">Fregata magnificens</name>
    <name type="common">Magnificent frigatebird</name>
    <dbReference type="NCBI Taxonomy" id="37042"/>
    <lineage>
        <taxon>Eukaryota</taxon>
        <taxon>Metazoa</taxon>
        <taxon>Chordata</taxon>
        <taxon>Craniata</taxon>
        <taxon>Vertebrata</taxon>
        <taxon>Euteleostomi</taxon>
        <taxon>Archelosauria</taxon>
        <taxon>Archosauria</taxon>
        <taxon>Dinosauria</taxon>
        <taxon>Saurischia</taxon>
        <taxon>Theropoda</taxon>
        <taxon>Coelurosauria</taxon>
        <taxon>Aves</taxon>
        <taxon>Neognathae</taxon>
        <taxon>Neoaves</taxon>
        <taxon>Aequornithes</taxon>
        <taxon>Suliformes</taxon>
        <taxon>Fregatidae</taxon>
        <taxon>Fregata</taxon>
    </lineage>
</organism>
<feature type="compositionally biased region" description="Low complexity" evidence="3">
    <location>
        <begin position="229"/>
        <end position="241"/>
    </location>
</feature>
<feature type="compositionally biased region" description="Low complexity" evidence="3">
    <location>
        <begin position="204"/>
        <end position="222"/>
    </location>
</feature>
<dbReference type="InterPro" id="IPR039011">
    <property type="entry name" value="IRS"/>
</dbReference>
<feature type="compositionally biased region" description="Low complexity" evidence="3">
    <location>
        <begin position="764"/>
        <end position="780"/>
    </location>
</feature>
<accession>A0A850W2J0</accession>
<dbReference type="OrthoDB" id="946068at2759"/>
<dbReference type="Gene3D" id="2.30.29.30">
    <property type="entry name" value="Pleckstrin-homology domain (PH domain)/Phosphotyrosine-binding domain (PTB)"/>
    <property type="match status" value="1"/>
</dbReference>
<protein>
    <submittedName>
        <fullName evidence="5">IRS2A protein</fullName>
    </submittedName>
</protein>
<evidence type="ECO:0000256" key="2">
    <source>
        <dbReference type="ARBA" id="ARBA00023224"/>
    </source>
</evidence>
<dbReference type="GO" id="GO:0008286">
    <property type="term" value="P:insulin receptor signaling pathway"/>
    <property type="evidence" value="ECO:0007669"/>
    <property type="project" value="InterPro"/>
</dbReference>
<feature type="compositionally biased region" description="Polar residues" evidence="3">
    <location>
        <begin position="168"/>
        <end position="185"/>
    </location>
</feature>
<dbReference type="SMART" id="SM01244">
    <property type="entry name" value="IRS"/>
    <property type="match status" value="1"/>
</dbReference>
<dbReference type="GO" id="GO:0005158">
    <property type="term" value="F:insulin receptor binding"/>
    <property type="evidence" value="ECO:0007669"/>
    <property type="project" value="InterPro"/>
</dbReference>